<dbReference type="CDD" id="cd05403">
    <property type="entry name" value="NT_KNTase_like"/>
    <property type="match status" value="1"/>
</dbReference>
<comment type="caution">
    <text evidence="2">The sequence shown here is derived from an EMBL/GenBank/DDBJ whole genome shotgun (WGS) entry which is preliminary data.</text>
</comment>
<proteinExistence type="predicted"/>
<feature type="domain" description="Polymerase nucleotidyl transferase" evidence="1">
    <location>
        <begin position="14"/>
        <end position="63"/>
    </location>
</feature>
<accession>A0A8J3J2E3</accession>
<name>A0A8J3J2E3_9ACTN</name>
<reference evidence="2" key="1">
    <citation type="submission" date="2021-01" db="EMBL/GenBank/DDBJ databases">
        <title>Whole genome shotgun sequence of Actinocatenispora rupis NBRC 107355.</title>
        <authorList>
            <person name="Komaki H."/>
            <person name="Tamura T."/>
        </authorList>
    </citation>
    <scope>NUCLEOTIDE SEQUENCE</scope>
    <source>
        <strain evidence="2">NBRC 107355</strain>
    </source>
</reference>
<dbReference type="RefSeq" id="WP_203662326.1">
    <property type="nucleotide sequence ID" value="NZ_BAAAZM010000018.1"/>
</dbReference>
<dbReference type="EMBL" id="BOMB01000031">
    <property type="protein sequence ID" value="GID14516.1"/>
    <property type="molecule type" value="Genomic_DNA"/>
</dbReference>
<evidence type="ECO:0000313" key="3">
    <source>
        <dbReference type="Proteomes" id="UP000612808"/>
    </source>
</evidence>
<dbReference type="SUPFAM" id="SSF81301">
    <property type="entry name" value="Nucleotidyltransferase"/>
    <property type="match status" value="1"/>
</dbReference>
<dbReference type="Gene3D" id="3.30.460.10">
    <property type="entry name" value="Beta Polymerase, domain 2"/>
    <property type="match status" value="1"/>
</dbReference>
<dbReference type="InterPro" id="IPR002934">
    <property type="entry name" value="Polymerase_NTP_transf_dom"/>
</dbReference>
<protein>
    <submittedName>
        <fullName evidence="2">Nucleotidyltransferase</fullName>
    </submittedName>
</protein>
<dbReference type="GO" id="GO:0016779">
    <property type="term" value="F:nucleotidyltransferase activity"/>
    <property type="evidence" value="ECO:0007669"/>
    <property type="project" value="InterPro"/>
</dbReference>
<sequence>MSTEPVQELLDTFVADLRETLAPVAVWAHGSLALGDFRPGRSDLDLLAVLDTPPDRDRLRALHRRIDRTGPYAAGLHCSYLVRDGLADVDRRHPTWAHRRLFDRTVTPVTRRELALGGRTLLGPPPADLVADVTDAVLADFVRADLAAVWLPATRHPTWWLRDVWVDAGPLTVTRAAVTLADGRLLSKGEALDVLAASGAPAELCADIRRRRYGDPARLTWAQRRHRGTLARQLVRERIGSLLQPS</sequence>
<keyword evidence="3" id="KW-1185">Reference proteome</keyword>
<evidence type="ECO:0000259" key="1">
    <source>
        <dbReference type="Pfam" id="PF01909"/>
    </source>
</evidence>
<dbReference type="InterPro" id="IPR043519">
    <property type="entry name" value="NT_sf"/>
</dbReference>
<organism evidence="2 3">
    <name type="scientific">Actinocatenispora rupis</name>
    <dbReference type="NCBI Taxonomy" id="519421"/>
    <lineage>
        <taxon>Bacteria</taxon>
        <taxon>Bacillati</taxon>
        <taxon>Actinomycetota</taxon>
        <taxon>Actinomycetes</taxon>
        <taxon>Micromonosporales</taxon>
        <taxon>Micromonosporaceae</taxon>
        <taxon>Actinocatenispora</taxon>
    </lineage>
</organism>
<dbReference type="Proteomes" id="UP000612808">
    <property type="component" value="Unassembled WGS sequence"/>
</dbReference>
<dbReference type="Pfam" id="PF01909">
    <property type="entry name" value="NTP_transf_2"/>
    <property type="match status" value="1"/>
</dbReference>
<evidence type="ECO:0000313" key="2">
    <source>
        <dbReference type="EMBL" id="GID14516.1"/>
    </source>
</evidence>
<gene>
    <name evidence="2" type="ORF">Aru02nite_54050</name>
</gene>
<dbReference type="AlphaFoldDB" id="A0A8J3J2E3"/>